<sequence length="405" mass="41638">MCEDGLGAAVAQFAGETGALGGEEGAAQLHALYSGGKFGEFARMLAAQLPEIVAYEEEGDTAAVLAVMASSVRVVPAEQQEGLVADLCKQLTADTSAEGNAEARLRGLLKVFAFSTLPAAKLASLVVALGYAQATAQREAVLPVVGSLSALEKAWGASAAEMRPLRLAAADLLWPVGEPAAACGAEALEQLERYLSSFGEGDAALAEAAPAASRAVAGLVACEGVYGSDLLGLPAVRQLSGSTDDSRGGAVELLDIFLTGRYGDYAALIKKRPGLLAALGLEAEAAGRRMRLQSLAALAAAAPDATMSYADIAADLQVEDGEVEEWVVEAIGADVFVASIDQLAAKVMASKVARRTFGGDDWKVLRERLGAWRASIAEVAEHVARYSTAAAKATATRVTAKAETA</sequence>
<name>A0A7S3FCE0_9VIRI</name>
<dbReference type="SMART" id="SM00088">
    <property type="entry name" value="PINT"/>
    <property type="match status" value="1"/>
</dbReference>
<accession>A0A7S3FCE0</accession>
<gene>
    <name evidence="3" type="ORF">PSIN1315_LOCUS7812</name>
</gene>
<evidence type="ECO:0000256" key="1">
    <source>
        <dbReference type="ARBA" id="ARBA00008482"/>
    </source>
</evidence>
<dbReference type="InterPro" id="IPR000717">
    <property type="entry name" value="PCI_dom"/>
</dbReference>
<comment type="similarity">
    <text evidence="1">Belongs to the CSN7/EIF3M family. CSN7 subfamily.</text>
</comment>
<dbReference type="GO" id="GO:0002183">
    <property type="term" value="P:cytoplasmic translational initiation"/>
    <property type="evidence" value="ECO:0007669"/>
    <property type="project" value="TreeGrafter"/>
</dbReference>
<proteinExistence type="inferred from homology"/>
<dbReference type="InterPro" id="IPR040750">
    <property type="entry name" value="eIF3m_C_helix"/>
</dbReference>
<dbReference type="GO" id="GO:0005852">
    <property type="term" value="C:eukaryotic translation initiation factor 3 complex"/>
    <property type="evidence" value="ECO:0007669"/>
    <property type="project" value="TreeGrafter"/>
</dbReference>
<dbReference type="AlphaFoldDB" id="A0A7S3FCE0"/>
<dbReference type="InterPro" id="IPR045237">
    <property type="entry name" value="COPS7/eIF3m"/>
</dbReference>
<reference evidence="3" key="1">
    <citation type="submission" date="2021-01" db="EMBL/GenBank/DDBJ databases">
        <authorList>
            <person name="Corre E."/>
            <person name="Pelletier E."/>
            <person name="Niang G."/>
            <person name="Scheremetjew M."/>
            <person name="Finn R."/>
            <person name="Kale V."/>
            <person name="Holt S."/>
            <person name="Cochrane G."/>
            <person name="Meng A."/>
            <person name="Brown T."/>
            <person name="Cohen L."/>
        </authorList>
    </citation>
    <scope>NUCLEOTIDE SEQUENCE</scope>
    <source>
        <strain evidence="3">RCC927</strain>
    </source>
</reference>
<organism evidence="3">
    <name type="scientific">Prasinoderma singulare</name>
    <dbReference type="NCBI Taxonomy" id="676789"/>
    <lineage>
        <taxon>Eukaryota</taxon>
        <taxon>Viridiplantae</taxon>
        <taxon>Prasinodermophyta</taxon>
        <taxon>Prasinodermophyceae</taxon>
        <taxon>Prasinodermales</taxon>
        <taxon>Prasinodermaceae</taxon>
        <taxon>Prasinoderma</taxon>
    </lineage>
</organism>
<feature type="domain" description="PCI" evidence="2">
    <location>
        <begin position="281"/>
        <end position="372"/>
    </location>
</feature>
<dbReference type="PANTHER" id="PTHR15350">
    <property type="entry name" value="COP9 SIGNALOSOME COMPLEX SUBUNIT 7/DENDRITIC CELL PROTEIN GA17"/>
    <property type="match status" value="1"/>
</dbReference>
<dbReference type="EMBL" id="HBHY01012152">
    <property type="protein sequence ID" value="CAE0140355.1"/>
    <property type="molecule type" value="Transcribed_RNA"/>
</dbReference>
<dbReference type="Pfam" id="PF01399">
    <property type="entry name" value="PCI"/>
    <property type="match status" value="1"/>
</dbReference>
<protein>
    <recommendedName>
        <fullName evidence="2">PCI domain-containing protein</fullName>
    </recommendedName>
</protein>
<dbReference type="Pfam" id="PF18005">
    <property type="entry name" value="eIF3m_C_helix"/>
    <property type="match status" value="1"/>
</dbReference>
<evidence type="ECO:0000313" key="3">
    <source>
        <dbReference type="EMBL" id="CAE0140355.1"/>
    </source>
</evidence>
<dbReference type="PANTHER" id="PTHR15350:SF2">
    <property type="entry name" value="EUKARYOTIC TRANSLATION INITIATION FACTOR 3 SUBUNIT M"/>
    <property type="match status" value="1"/>
</dbReference>
<evidence type="ECO:0000259" key="2">
    <source>
        <dbReference type="SMART" id="SM00088"/>
    </source>
</evidence>